<dbReference type="InParanoid" id="F0X8S1"/>
<dbReference type="Proteomes" id="UP000007796">
    <property type="component" value="Unassembled WGS sequence"/>
</dbReference>
<dbReference type="RefSeq" id="XP_014175572.1">
    <property type="nucleotide sequence ID" value="XM_014320097.1"/>
</dbReference>
<reference evidence="1 2" key="1">
    <citation type="journal article" date="2011" name="Proc. Natl. Acad. Sci. U.S.A.">
        <title>Genome and transcriptome analyses of the mountain pine beetle-fungal symbiont Grosmannia clavigera, a lodgepole pine pathogen.</title>
        <authorList>
            <person name="DiGuistini S."/>
            <person name="Wang Y."/>
            <person name="Liao N.Y."/>
            <person name="Taylor G."/>
            <person name="Tanguay P."/>
            <person name="Feau N."/>
            <person name="Henrissat B."/>
            <person name="Chan S.K."/>
            <person name="Hesse-Orce U."/>
            <person name="Alamouti S.M."/>
            <person name="Tsui C.K.M."/>
            <person name="Docking R.T."/>
            <person name="Levasseur A."/>
            <person name="Haridas S."/>
            <person name="Robertson G."/>
            <person name="Birol I."/>
            <person name="Holt R.A."/>
            <person name="Marra M.A."/>
            <person name="Hamelin R.C."/>
            <person name="Hirst M."/>
            <person name="Jones S.J.M."/>
            <person name="Bohlmann J."/>
            <person name="Breuil C."/>
        </authorList>
    </citation>
    <scope>NUCLEOTIDE SEQUENCE [LARGE SCALE GENOMIC DNA]</scope>
    <source>
        <strain evidence="2">kw1407 / UAMH 11150</strain>
    </source>
</reference>
<protein>
    <submittedName>
        <fullName evidence="1">Uncharacterized protein</fullName>
    </submittedName>
</protein>
<dbReference type="GeneID" id="25977339"/>
<evidence type="ECO:0000313" key="1">
    <source>
        <dbReference type="EMBL" id="EFX06090.1"/>
    </source>
</evidence>
<evidence type="ECO:0000313" key="2">
    <source>
        <dbReference type="Proteomes" id="UP000007796"/>
    </source>
</evidence>
<dbReference type="AlphaFoldDB" id="F0X8S1"/>
<organism evidence="2">
    <name type="scientific">Grosmannia clavigera (strain kw1407 / UAMH 11150)</name>
    <name type="common">Blue stain fungus</name>
    <name type="synonym">Graphiocladiella clavigera</name>
    <dbReference type="NCBI Taxonomy" id="655863"/>
    <lineage>
        <taxon>Eukaryota</taxon>
        <taxon>Fungi</taxon>
        <taxon>Dikarya</taxon>
        <taxon>Ascomycota</taxon>
        <taxon>Pezizomycotina</taxon>
        <taxon>Sordariomycetes</taxon>
        <taxon>Sordariomycetidae</taxon>
        <taxon>Ophiostomatales</taxon>
        <taxon>Ophiostomataceae</taxon>
        <taxon>Leptographium</taxon>
    </lineage>
</organism>
<keyword evidence="2" id="KW-1185">Reference proteome</keyword>
<accession>F0X8S1</accession>
<dbReference type="OrthoDB" id="5296at2759"/>
<dbReference type="STRING" id="655863.F0X8S1"/>
<dbReference type="EMBL" id="GL629735">
    <property type="protein sequence ID" value="EFX06090.1"/>
    <property type="molecule type" value="Genomic_DNA"/>
</dbReference>
<gene>
    <name evidence="1" type="ORF">CMQ_4159</name>
</gene>
<sequence>MRARLNIRVVAMCPATTYTPAVQKGYCSGKVRETDMNMTSTECAEAMLRIVTEAEFGDGNVVEAMHFGTKEKPDVRIRVVPYQKLAPDINVEGEFSGRNILIEEEKQWEQLTTKGMRS</sequence>
<dbReference type="HOGENOM" id="CLU_2073415_0_0_1"/>
<proteinExistence type="predicted"/>
<name>F0X8S1_GROCL</name>